<dbReference type="InterPro" id="IPR006115">
    <property type="entry name" value="6PGDH_NADP-bd"/>
</dbReference>
<feature type="domain" description="6-phosphogluconate dehydrogenase NADP-binding" evidence="4">
    <location>
        <begin position="19"/>
        <end position="174"/>
    </location>
</feature>
<dbReference type="Gene3D" id="3.40.50.720">
    <property type="entry name" value="NAD(P)-binding Rossmann-like Domain"/>
    <property type="match status" value="1"/>
</dbReference>
<dbReference type="Gene3D" id="1.10.1040.10">
    <property type="entry name" value="N-(1-d-carboxylethyl)-l-norvaline Dehydrogenase, domain 2"/>
    <property type="match status" value="1"/>
</dbReference>
<dbReference type="Pfam" id="PF14833">
    <property type="entry name" value="NAD_binding_11"/>
    <property type="match status" value="1"/>
</dbReference>
<keyword evidence="1" id="KW-0560">Oxidoreductase</keyword>
<organism evidence="6 7">
    <name type="scientific">Myroides marinus</name>
    <dbReference type="NCBI Taxonomy" id="703342"/>
    <lineage>
        <taxon>Bacteria</taxon>
        <taxon>Pseudomonadati</taxon>
        <taxon>Bacteroidota</taxon>
        <taxon>Flavobacteriia</taxon>
        <taxon>Flavobacteriales</taxon>
        <taxon>Flavobacteriaceae</taxon>
        <taxon>Myroides</taxon>
    </lineage>
</organism>
<reference evidence="6 7" key="1">
    <citation type="submission" date="2016-10" db="EMBL/GenBank/DDBJ databases">
        <authorList>
            <person name="de Groot N.N."/>
        </authorList>
    </citation>
    <scope>NUCLEOTIDE SEQUENCE [LARGE SCALE GENOMIC DNA]</scope>
    <source>
        <strain evidence="6 7">DSM 23048</strain>
    </source>
</reference>
<evidence type="ECO:0000256" key="2">
    <source>
        <dbReference type="ARBA" id="ARBA00023027"/>
    </source>
</evidence>
<evidence type="ECO:0000313" key="6">
    <source>
        <dbReference type="EMBL" id="SEJ26326.1"/>
    </source>
</evidence>
<name>A0A1H6XDY2_9FLAO</name>
<gene>
    <name evidence="6" type="ORF">SAMN04488018_12026</name>
</gene>
<evidence type="ECO:0000313" key="7">
    <source>
        <dbReference type="Proteomes" id="UP000183077"/>
    </source>
</evidence>
<accession>A0A1H6XDY2</accession>
<evidence type="ECO:0000256" key="3">
    <source>
        <dbReference type="PIRSR" id="PIRSR000103-1"/>
    </source>
</evidence>
<evidence type="ECO:0000259" key="4">
    <source>
        <dbReference type="Pfam" id="PF03446"/>
    </source>
</evidence>
<dbReference type="InterPro" id="IPR051265">
    <property type="entry name" value="HIBADH-related_NP60_sf"/>
</dbReference>
<dbReference type="EMBL" id="FNYS01000020">
    <property type="protein sequence ID" value="SEJ26326.1"/>
    <property type="molecule type" value="Genomic_DNA"/>
</dbReference>
<dbReference type="InterPro" id="IPR013328">
    <property type="entry name" value="6PGD_dom2"/>
</dbReference>
<proteinExistence type="predicted"/>
<dbReference type="InterPro" id="IPR008927">
    <property type="entry name" value="6-PGluconate_DH-like_C_sf"/>
</dbReference>
<dbReference type="PANTHER" id="PTHR43580:SF2">
    <property type="entry name" value="CYTOKINE-LIKE NUCLEAR FACTOR N-PAC"/>
    <property type="match status" value="1"/>
</dbReference>
<feature type="active site" evidence="3">
    <location>
        <position position="183"/>
    </location>
</feature>
<dbReference type="GO" id="GO:0016491">
    <property type="term" value="F:oxidoreductase activity"/>
    <property type="evidence" value="ECO:0007669"/>
    <property type="project" value="UniProtKB-KW"/>
</dbReference>
<sequence length="294" mass="32177">MLYYNYIPQHTNLKEMKTLGWIGLGNMGTPMATNLLKAEYPVNFYRRDIAKVSPLSALGAVAIDNLQDFIHQTDIVFFTLPDDKVVEQMFENIVQTDVTDKIFVNSSTISPTLAEKLGELIHAKGAHYIDAPVSGSVKPAIDGTLLFLVGGDKVIYEAIIPYLEVMGKSHYYLGNSGSGSKAKLAINYYMAVVVQGLAETVLFAEENGVNREMMTAIINDSACGSGMSKIKTPSILNEEYPAAFPLKFMLKDIRLAQDAGWNTSLVKSTEEAYAKASEDGLAENDLMAVIKAIK</sequence>
<dbReference type="Proteomes" id="UP000183077">
    <property type="component" value="Unassembled WGS sequence"/>
</dbReference>
<feature type="domain" description="3-hydroxyisobutyrate dehydrogenase-like NAD-binding" evidence="5">
    <location>
        <begin position="177"/>
        <end position="292"/>
    </location>
</feature>
<dbReference type="InterPro" id="IPR029154">
    <property type="entry name" value="HIBADH-like_NADP-bd"/>
</dbReference>
<dbReference type="GO" id="GO:0051287">
    <property type="term" value="F:NAD binding"/>
    <property type="evidence" value="ECO:0007669"/>
    <property type="project" value="InterPro"/>
</dbReference>
<evidence type="ECO:0000256" key="1">
    <source>
        <dbReference type="ARBA" id="ARBA00023002"/>
    </source>
</evidence>
<dbReference type="PIRSF" id="PIRSF000103">
    <property type="entry name" value="HIBADH"/>
    <property type="match status" value="1"/>
</dbReference>
<dbReference type="SUPFAM" id="SSF48179">
    <property type="entry name" value="6-phosphogluconate dehydrogenase C-terminal domain-like"/>
    <property type="match status" value="1"/>
</dbReference>
<evidence type="ECO:0000259" key="5">
    <source>
        <dbReference type="Pfam" id="PF14833"/>
    </source>
</evidence>
<dbReference type="Pfam" id="PF03446">
    <property type="entry name" value="NAD_binding_2"/>
    <property type="match status" value="1"/>
</dbReference>
<dbReference type="InterPro" id="IPR015815">
    <property type="entry name" value="HIBADH-related"/>
</dbReference>
<dbReference type="InterPro" id="IPR036291">
    <property type="entry name" value="NAD(P)-bd_dom_sf"/>
</dbReference>
<dbReference type="AlphaFoldDB" id="A0A1H6XDY2"/>
<dbReference type="PANTHER" id="PTHR43580">
    <property type="entry name" value="OXIDOREDUCTASE GLYR1-RELATED"/>
    <property type="match status" value="1"/>
</dbReference>
<keyword evidence="2" id="KW-0520">NAD</keyword>
<dbReference type="SUPFAM" id="SSF51735">
    <property type="entry name" value="NAD(P)-binding Rossmann-fold domains"/>
    <property type="match status" value="1"/>
</dbReference>
<protein>
    <submittedName>
        <fullName evidence="6">3-hydroxyisobutyrate dehydrogenase</fullName>
    </submittedName>
</protein>
<dbReference type="GO" id="GO:0050661">
    <property type="term" value="F:NADP binding"/>
    <property type="evidence" value="ECO:0007669"/>
    <property type="project" value="InterPro"/>
</dbReference>